<keyword evidence="5" id="KW-1185">Reference proteome</keyword>
<dbReference type="GO" id="GO:0003723">
    <property type="term" value="F:RNA binding"/>
    <property type="evidence" value="ECO:0007669"/>
    <property type="project" value="UniProtKB-KW"/>
</dbReference>
<evidence type="ECO:0000256" key="2">
    <source>
        <dbReference type="SAM" id="MobiDB-lite"/>
    </source>
</evidence>
<protein>
    <recommendedName>
        <fullName evidence="1">RNA-dependent RNA polymerase</fullName>
        <ecNumber evidence="1">2.7.7.48</ecNumber>
    </recommendedName>
</protein>
<comment type="catalytic activity">
    <reaction evidence="1">
        <text>RNA(n) + a ribonucleoside 5'-triphosphate = RNA(n+1) + diphosphate</text>
        <dbReference type="Rhea" id="RHEA:21248"/>
        <dbReference type="Rhea" id="RHEA-COMP:14527"/>
        <dbReference type="Rhea" id="RHEA-COMP:17342"/>
        <dbReference type="ChEBI" id="CHEBI:33019"/>
        <dbReference type="ChEBI" id="CHEBI:61557"/>
        <dbReference type="ChEBI" id="CHEBI:140395"/>
        <dbReference type="EC" id="2.7.7.48"/>
    </reaction>
</comment>
<dbReference type="PANTHER" id="PTHR23079">
    <property type="entry name" value="RNA-DEPENDENT RNA POLYMERASE"/>
    <property type="match status" value="1"/>
</dbReference>
<feature type="domain" description="RDRP core" evidence="3">
    <location>
        <begin position="327"/>
        <end position="964"/>
    </location>
</feature>
<organism evidence="4 5">
    <name type="scientific">Armillaria luteobubalina</name>
    <dbReference type="NCBI Taxonomy" id="153913"/>
    <lineage>
        <taxon>Eukaryota</taxon>
        <taxon>Fungi</taxon>
        <taxon>Dikarya</taxon>
        <taxon>Basidiomycota</taxon>
        <taxon>Agaricomycotina</taxon>
        <taxon>Agaricomycetes</taxon>
        <taxon>Agaricomycetidae</taxon>
        <taxon>Agaricales</taxon>
        <taxon>Marasmiineae</taxon>
        <taxon>Physalacriaceae</taxon>
        <taxon>Armillaria</taxon>
    </lineage>
</organism>
<dbReference type="GO" id="GO:0003968">
    <property type="term" value="F:RNA-directed RNA polymerase activity"/>
    <property type="evidence" value="ECO:0007669"/>
    <property type="project" value="UniProtKB-KW"/>
</dbReference>
<keyword evidence="1" id="KW-0694">RNA-binding</keyword>
<dbReference type="PANTHER" id="PTHR23079:SF55">
    <property type="entry name" value="RNA-DIRECTED RNA POLYMERASE"/>
    <property type="match status" value="1"/>
</dbReference>
<keyword evidence="1" id="KW-0808">Transferase</keyword>
<dbReference type="InterPro" id="IPR057596">
    <property type="entry name" value="RDRP_core"/>
</dbReference>
<comment type="caution">
    <text evidence="4">The sequence shown here is derived from an EMBL/GenBank/DDBJ whole genome shotgun (WGS) entry which is preliminary data.</text>
</comment>
<evidence type="ECO:0000259" key="3">
    <source>
        <dbReference type="Pfam" id="PF05183"/>
    </source>
</evidence>
<accession>A0AA39NVU2</accession>
<dbReference type="GO" id="GO:0031380">
    <property type="term" value="C:nuclear RNA-directed RNA polymerase complex"/>
    <property type="evidence" value="ECO:0007669"/>
    <property type="project" value="TreeGrafter"/>
</dbReference>
<sequence>FFHQRRRREARPFASWVPFGAHGRLCSFAFSIRLSSRISLPPTNMKKYPDFEYDADKDQLEGEDVPMLDGSNASPEALPDVEDEVVDDPTSQSSQWEGDEFYKDAIKNYQEEHAVTPLVNGLKECDGHSTISTGTLTNTQQMWADFDDVPFSLTQVVEDHVENGKRKSSDTIDFSSSGTLVDGQKPAKMRRVDDDAQDDQPWIVAHHSSLQNEFNQLNISIGVRMELARLKTSSELTEEQMWQRKDCLQQLRGSNQDAAPNTRAVFLGTPLDVDDDDGRPSPWEELDLEIERLSEDQYAGLGNSDQWPDWYGGKITFRARYSQELRKILIERPSLDMSNSLKRRFGSWCFLRVKTEGQCGPAIVDLFKRPIVIWNAVFRAIHAAEDHVTMIWVNEAFVAGGIERPLPGLKSFGVGYSLFDFINFLNPLEENRNQFLGKWASRISLYLSVSVPGPRFREEDIHEQDDHFSAEKSNMTDGCGISNLPLHLKFSRQNNRMPSAVQFRLRGAKGMLLLVRNEEWLDKPKTSGPSSTEERPEVWFRHPSQIKINYPAAESLDPLHLTMAILHFSSIQSPARLSAEVIINLEHNGVPAIVFEQLGRNCIQQVVQDFATCSTPDAYRLWTSVEDVEGIYSARRMRVTENRKRPLRRKKDDEDDHDAGAWFPDPHSGCPTSLGETAMELLDSGFLPDKCNYLKKRLWHVAKSKMHAVSSQFNFELEQSCSGLVVVDPYGVLEENEIQVKSSRHEFKTDDGFEADTVLGEVVISRNPCKIPTDSRKVTAVTHPKLADMADVIVCSIKGGTALLQYLAGGDYDGDRILVIWARAIVDTFRNAHEDYMKPPPGFEDLFERDTRTVDEFCREMAFASSQAKAKELQARLLAPLSCPSAVGKISTLHDNYVYSKGYSHPDTLCAGQAFARMMDSAKTGYRLKSNSRLRGMSQKTQAPKWKTDQKNAKSSSNSENVAGNKGNLPSCKRIVDGSHIVGKYTMRDIVVAMQENVADWAKVLVRMLPQYAALPGDLSQPWNDAMSLGKYRGDLTIIQKHVDDMHTQWLRVRKKKLELRKLSPQFNTSPSIVDMQHITDKRQLALLRASCAYIKDSSDGHRFAFQLASSILSDKFVMDRISEALNVAFEKGMKTLEHLARKDEAKYVPDMDLAKTWQSMTSIKELWKDLDIIKKHVDDVYAKWRSTPSSPDKVRQRRLACSKVFNSSPTPAELRLLKDEALISRLRASYAYVTYQGPDREHCFAFEMAFRELCYMKANAGTNQAKTMTRGFYDRMKLKVLT</sequence>
<feature type="region of interest" description="Disordered" evidence="2">
    <location>
        <begin position="162"/>
        <end position="196"/>
    </location>
</feature>
<dbReference type="InterPro" id="IPR007855">
    <property type="entry name" value="RDRP"/>
</dbReference>
<evidence type="ECO:0000313" key="5">
    <source>
        <dbReference type="Proteomes" id="UP001175228"/>
    </source>
</evidence>
<proteinExistence type="inferred from homology"/>
<feature type="compositionally biased region" description="Polar residues" evidence="2">
    <location>
        <begin position="929"/>
        <end position="942"/>
    </location>
</feature>
<reference evidence="4" key="1">
    <citation type="submission" date="2023-06" db="EMBL/GenBank/DDBJ databases">
        <authorList>
            <consortium name="Lawrence Berkeley National Laboratory"/>
            <person name="Ahrendt S."/>
            <person name="Sahu N."/>
            <person name="Indic B."/>
            <person name="Wong-Bajracharya J."/>
            <person name="Merenyi Z."/>
            <person name="Ke H.-M."/>
            <person name="Monk M."/>
            <person name="Kocsube S."/>
            <person name="Drula E."/>
            <person name="Lipzen A."/>
            <person name="Balint B."/>
            <person name="Henrissat B."/>
            <person name="Andreopoulos B."/>
            <person name="Martin F.M."/>
            <person name="Harder C.B."/>
            <person name="Rigling D."/>
            <person name="Ford K.L."/>
            <person name="Foster G.D."/>
            <person name="Pangilinan J."/>
            <person name="Papanicolaou A."/>
            <person name="Barry K."/>
            <person name="LaButti K."/>
            <person name="Viragh M."/>
            <person name="Koriabine M."/>
            <person name="Yan M."/>
            <person name="Riley R."/>
            <person name="Champramary S."/>
            <person name="Plett K.L."/>
            <person name="Tsai I.J."/>
            <person name="Slot J."/>
            <person name="Sipos G."/>
            <person name="Plett J."/>
            <person name="Nagy L.G."/>
            <person name="Grigoriev I.V."/>
        </authorList>
    </citation>
    <scope>NUCLEOTIDE SEQUENCE</scope>
    <source>
        <strain evidence="4">HWK02</strain>
    </source>
</reference>
<keyword evidence="1" id="KW-0696">RNA-directed RNA polymerase</keyword>
<feature type="non-terminal residue" evidence="4">
    <location>
        <position position="1283"/>
    </location>
</feature>
<dbReference type="GO" id="GO:0030422">
    <property type="term" value="P:siRNA processing"/>
    <property type="evidence" value="ECO:0007669"/>
    <property type="project" value="TreeGrafter"/>
</dbReference>
<gene>
    <name evidence="4" type="ORF">EDD18DRAFT_1406792</name>
</gene>
<keyword evidence="1" id="KW-0548">Nucleotidyltransferase</keyword>
<feature type="compositionally biased region" description="Polar residues" evidence="2">
    <location>
        <begin position="953"/>
        <end position="962"/>
    </location>
</feature>
<dbReference type="EMBL" id="JAUEPU010000252">
    <property type="protein sequence ID" value="KAK0472686.1"/>
    <property type="molecule type" value="Genomic_DNA"/>
</dbReference>
<feature type="region of interest" description="Disordered" evidence="2">
    <location>
        <begin position="642"/>
        <end position="664"/>
    </location>
</feature>
<evidence type="ECO:0000313" key="4">
    <source>
        <dbReference type="EMBL" id="KAK0472686.1"/>
    </source>
</evidence>
<comment type="similarity">
    <text evidence="1">Belongs to the RdRP family.</text>
</comment>
<name>A0AA39NVU2_9AGAR</name>
<dbReference type="Proteomes" id="UP001175228">
    <property type="component" value="Unassembled WGS sequence"/>
</dbReference>
<dbReference type="EC" id="2.7.7.48" evidence="1"/>
<dbReference type="Pfam" id="PF05183">
    <property type="entry name" value="RdRP"/>
    <property type="match status" value="1"/>
</dbReference>
<feature type="region of interest" description="Disordered" evidence="2">
    <location>
        <begin position="929"/>
        <end position="968"/>
    </location>
</feature>
<evidence type="ECO:0000256" key="1">
    <source>
        <dbReference type="RuleBase" id="RU363098"/>
    </source>
</evidence>